<keyword evidence="4" id="KW-0175">Coiled coil</keyword>
<keyword evidence="1" id="KW-0677">Repeat</keyword>
<proteinExistence type="predicted"/>
<dbReference type="InterPro" id="IPR050663">
    <property type="entry name" value="Ankyrin-SOCS_Box"/>
</dbReference>
<dbReference type="InterPro" id="IPR002110">
    <property type="entry name" value="Ankyrin_rpt"/>
</dbReference>
<dbReference type="EMBL" id="JAJSOF020000003">
    <property type="protein sequence ID" value="KAJ4448717.1"/>
    <property type="molecule type" value="Genomic_DNA"/>
</dbReference>
<dbReference type="Proteomes" id="UP001148838">
    <property type="component" value="Unassembled WGS sequence"/>
</dbReference>
<name>A0ABQ8TRP3_PERAM</name>
<evidence type="ECO:0000256" key="2">
    <source>
        <dbReference type="ARBA" id="ARBA00023043"/>
    </source>
</evidence>
<dbReference type="InterPro" id="IPR036770">
    <property type="entry name" value="Ankyrin_rpt-contain_sf"/>
</dbReference>
<keyword evidence="2 3" id="KW-0040">ANK repeat</keyword>
<dbReference type="PRINTS" id="PR01415">
    <property type="entry name" value="ANKYRIN"/>
</dbReference>
<sequence>MLTSWPGKLDFEVFERYIIKEGMSKKQNGINWKSYQDQLEKLRQELEAGREMRRQLEEKLRAAAEVRPNLEQMDSEGRTALHRAAERGDTHTVQLLLDAGSQVNAVDHDFCTPLWLAASVGRQDACRALLAAGARPDMKDEPYGGTALHMAAWHGHPAVCELLLAAGARPNQPDDLNQYTALHWAAVCGHAPVVQLLLQHGAERGARNKQGRTALDLARQSSKTEVAAMLQG</sequence>
<feature type="repeat" description="ANK" evidence="3">
    <location>
        <begin position="177"/>
        <end position="209"/>
    </location>
</feature>
<reference evidence="5 6" key="1">
    <citation type="journal article" date="2022" name="Allergy">
        <title>Genome assembly and annotation of Periplaneta americana reveal a comprehensive cockroach allergen profile.</title>
        <authorList>
            <person name="Wang L."/>
            <person name="Xiong Q."/>
            <person name="Saelim N."/>
            <person name="Wang L."/>
            <person name="Nong W."/>
            <person name="Wan A.T."/>
            <person name="Shi M."/>
            <person name="Liu X."/>
            <person name="Cao Q."/>
            <person name="Hui J.H.L."/>
            <person name="Sookrung N."/>
            <person name="Leung T.F."/>
            <person name="Tungtrongchitr A."/>
            <person name="Tsui S.K.W."/>
        </authorList>
    </citation>
    <scope>NUCLEOTIDE SEQUENCE [LARGE SCALE GENOMIC DNA]</scope>
    <source>
        <strain evidence="5">PWHHKU_190912</strain>
    </source>
</reference>
<keyword evidence="6" id="KW-1185">Reference proteome</keyword>
<feature type="repeat" description="ANK" evidence="3">
    <location>
        <begin position="109"/>
        <end position="141"/>
    </location>
</feature>
<organism evidence="5 6">
    <name type="scientific">Periplaneta americana</name>
    <name type="common">American cockroach</name>
    <name type="synonym">Blatta americana</name>
    <dbReference type="NCBI Taxonomy" id="6978"/>
    <lineage>
        <taxon>Eukaryota</taxon>
        <taxon>Metazoa</taxon>
        <taxon>Ecdysozoa</taxon>
        <taxon>Arthropoda</taxon>
        <taxon>Hexapoda</taxon>
        <taxon>Insecta</taxon>
        <taxon>Pterygota</taxon>
        <taxon>Neoptera</taxon>
        <taxon>Polyneoptera</taxon>
        <taxon>Dictyoptera</taxon>
        <taxon>Blattodea</taxon>
        <taxon>Blattoidea</taxon>
        <taxon>Blattidae</taxon>
        <taxon>Blattinae</taxon>
        <taxon>Periplaneta</taxon>
    </lineage>
</organism>
<comment type="caution">
    <text evidence="5">The sequence shown here is derived from an EMBL/GenBank/DDBJ whole genome shotgun (WGS) entry which is preliminary data.</text>
</comment>
<feature type="repeat" description="ANK" evidence="3">
    <location>
        <begin position="76"/>
        <end position="108"/>
    </location>
</feature>
<dbReference type="SMART" id="SM00248">
    <property type="entry name" value="ANK"/>
    <property type="match status" value="4"/>
</dbReference>
<gene>
    <name evidence="5" type="ORF">ANN_00108</name>
</gene>
<evidence type="ECO:0000313" key="5">
    <source>
        <dbReference type="EMBL" id="KAJ4448717.1"/>
    </source>
</evidence>
<evidence type="ECO:0000256" key="3">
    <source>
        <dbReference type="PROSITE-ProRule" id="PRU00023"/>
    </source>
</evidence>
<dbReference type="Gene3D" id="1.25.40.20">
    <property type="entry name" value="Ankyrin repeat-containing domain"/>
    <property type="match status" value="2"/>
</dbReference>
<dbReference type="PANTHER" id="PTHR24193:SF121">
    <property type="entry name" value="ADA2A-CONTAINING COMPLEX COMPONENT 3, ISOFORM D"/>
    <property type="match status" value="1"/>
</dbReference>
<protein>
    <submittedName>
        <fullName evidence="5">Uncharacterized protein</fullName>
    </submittedName>
</protein>
<evidence type="ECO:0000256" key="1">
    <source>
        <dbReference type="ARBA" id="ARBA00022737"/>
    </source>
</evidence>
<accession>A0ABQ8TRP3</accession>
<dbReference type="PANTHER" id="PTHR24193">
    <property type="entry name" value="ANKYRIN REPEAT PROTEIN"/>
    <property type="match status" value="1"/>
</dbReference>
<evidence type="ECO:0000256" key="4">
    <source>
        <dbReference type="SAM" id="Coils"/>
    </source>
</evidence>
<dbReference type="SUPFAM" id="SSF48403">
    <property type="entry name" value="Ankyrin repeat"/>
    <property type="match status" value="1"/>
</dbReference>
<feature type="coiled-coil region" evidence="4">
    <location>
        <begin position="32"/>
        <end position="73"/>
    </location>
</feature>
<dbReference type="PROSITE" id="PS50088">
    <property type="entry name" value="ANK_REPEAT"/>
    <property type="match status" value="4"/>
</dbReference>
<dbReference type="Pfam" id="PF12796">
    <property type="entry name" value="Ank_2"/>
    <property type="match status" value="2"/>
</dbReference>
<dbReference type="PROSITE" id="PS50297">
    <property type="entry name" value="ANK_REP_REGION"/>
    <property type="match status" value="3"/>
</dbReference>
<evidence type="ECO:0000313" key="6">
    <source>
        <dbReference type="Proteomes" id="UP001148838"/>
    </source>
</evidence>
<feature type="repeat" description="ANK" evidence="3">
    <location>
        <begin position="143"/>
        <end position="175"/>
    </location>
</feature>